<dbReference type="EMBL" id="JBHSAY010000006">
    <property type="protein sequence ID" value="MFC4131474.1"/>
    <property type="molecule type" value="Genomic_DNA"/>
</dbReference>
<accession>A0ABV8LNX0</accession>
<evidence type="ECO:0000313" key="2">
    <source>
        <dbReference type="EMBL" id="MFC4131474.1"/>
    </source>
</evidence>
<protein>
    <submittedName>
        <fullName evidence="2">Uncharacterized protein</fullName>
    </submittedName>
</protein>
<keyword evidence="3" id="KW-1185">Reference proteome</keyword>
<feature type="region of interest" description="Disordered" evidence="1">
    <location>
        <begin position="1"/>
        <end position="21"/>
    </location>
</feature>
<evidence type="ECO:0000256" key="1">
    <source>
        <dbReference type="SAM" id="MobiDB-lite"/>
    </source>
</evidence>
<sequence length="306" mass="33254">MEPSRMTSGSPRGQTHTAMDRIRDGRRMTSMIDWLADVWSRATSVDVVEGGEEAGPIDERALLADIRDPTVLAELRSATTTGSFTGDICRCHGSRTLVLRDGEVTACASMHGCDTVSWERRRFRDDLIVAPCEIASSAAAQVVPGQIVQFYGQLTDLLQLQEARPQFRPAGKKALRHLADRNVPEVLRPVLASIAGQQAGELPAEQVGNLRQLLASSDPSPTHRATQLLDWLGRLPVPAEALWGEGVLVRQLLVGIAPHDIATAADNHRTGHIAMGIINLVQHNGDDGTFTSSIVPTLRELFSEPR</sequence>
<evidence type="ECO:0000313" key="3">
    <source>
        <dbReference type="Proteomes" id="UP001595816"/>
    </source>
</evidence>
<proteinExistence type="predicted"/>
<reference evidence="3" key="1">
    <citation type="journal article" date="2019" name="Int. J. Syst. Evol. Microbiol.">
        <title>The Global Catalogue of Microorganisms (GCM) 10K type strain sequencing project: providing services to taxonomists for standard genome sequencing and annotation.</title>
        <authorList>
            <consortium name="The Broad Institute Genomics Platform"/>
            <consortium name="The Broad Institute Genome Sequencing Center for Infectious Disease"/>
            <person name="Wu L."/>
            <person name="Ma J."/>
        </authorList>
    </citation>
    <scope>NUCLEOTIDE SEQUENCE [LARGE SCALE GENOMIC DNA]</scope>
    <source>
        <strain evidence="3">CGMCC 4.7289</strain>
    </source>
</reference>
<name>A0ABV8LNX0_9ACTN</name>
<feature type="compositionally biased region" description="Polar residues" evidence="1">
    <location>
        <begin position="1"/>
        <end position="17"/>
    </location>
</feature>
<organism evidence="2 3">
    <name type="scientific">Hamadaea flava</name>
    <dbReference type="NCBI Taxonomy" id="1742688"/>
    <lineage>
        <taxon>Bacteria</taxon>
        <taxon>Bacillati</taxon>
        <taxon>Actinomycetota</taxon>
        <taxon>Actinomycetes</taxon>
        <taxon>Micromonosporales</taxon>
        <taxon>Micromonosporaceae</taxon>
        <taxon>Hamadaea</taxon>
    </lineage>
</organism>
<dbReference type="Proteomes" id="UP001595816">
    <property type="component" value="Unassembled WGS sequence"/>
</dbReference>
<gene>
    <name evidence="2" type="ORF">ACFOZ4_12760</name>
</gene>
<comment type="caution">
    <text evidence="2">The sequence shown here is derived from an EMBL/GenBank/DDBJ whole genome shotgun (WGS) entry which is preliminary data.</text>
</comment>